<sequence>MHRDKHNKLLKSIGRIRFFELSTRLDRHLFVSEISRGGTSEPRSSSKTKAGVNLPPVKLEDNTIRMSELTEP</sequence>
<name>B9XF67_PEDPL</name>
<accession>B9XF67</accession>
<dbReference type="STRING" id="320771.Cflav_PD4243"/>
<dbReference type="EMBL" id="ABOX02000009">
    <property type="protein sequence ID" value="EEF61565.1"/>
    <property type="molecule type" value="Genomic_DNA"/>
</dbReference>
<protein>
    <submittedName>
        <fullName evidence="2">Uncharacterized protein</fullName>
    </submittedName>
</protein>
<evidence type="ECO:0000256" key="1">
    <source>
        <dbReference type="SAM" id="MobiDB-lite"/>
    </source>
</evidence>
<reference evidence="2 3" key="1">
    <citation type="journal article" date="2011" name="J. Bacteriol.">
        <title>Genome sequence of 'Pedosphaera parvula' Ellin514, an aerobic Verrucomicrobial isolate from pasture soil.</title>
        <authorList>
            <person name="Kant R."/>
            <person name="van Passel M.W."/>
            <person name="Sangwan P."/>
            <person name="Palva A."/>
            <person name="Lucas S."/>
            <person name="Copeland A."/>
            <person name="Lapidus A."/>
            <person name="Glavina Del Rio T."/>
            <person name="Dalin E."/>
            <person name="Tice H."/>
            <person name="Bruce D."/>
            <person name="Goodwin L."/>
            <person name="Pitluck S."/>
            <person name="Chertkov O."/>
            <person name="Larimer F.W."/>
            <person name="Land M.L."/>
            <person name="Hauser L."/>
            <person name="Brettin T.S."/>
            <person name="Detter J.C."/>
            <person name="Han S."/>
            <person name="de Vos W.M."/>
            <person name="Janssen P.H."/>
            <person name="Smidt H."/>
        </authorList>
    </citation>
    <scope>NUCLEOTIDE SEQUENCE [LARGE SCALE GENOMIC DNA]</scope>
    <source>
        <strain evidence="2 3">Ellin514</strain>
    </source>
</reference>
<feature type="compositionally biased region" description="Polar residues" evidence="1">
    <location>
        <begin position="37"/>
        <end position="48"/>
    </location>
</feature>
<keyword evidence="3" id="KW-1185">Reference proteome</keyword>
<evidence type="ECO:0000313" key="3">
    <source>
        <dbReference type="Proteomes" id="UP000003688"/>
    </source>
</evidence>
<dbReference type="AlphaFoldDB" id="B9XF67"/>
<comment type="caution">
    <text evidence="2">The sequence shown here is derived from an EMBL/GenBank/DDBJ whole genome shotgun (WGS) entry which is preliminary data.</text>
</comment>
<feature type="region of interest" description="Disordered" evidence="1">
    <location>
        <begin position="35"/>
        <end position="72"/>
    </location>
</feature>
<proteinExistence type="predicted"/>
<organism evidence="2 3">
    <name type="scientific">Pedosphaera parvula (strain Ellin514)</name>
    <dbReference type="NCBI Taxonomy" id="320771"/>
    <lineage>
        <taxon>Bacteria</taxon>
        <taxon>Pseudomonadati</taxon>
        <taxon>Verrucomicrobiota</taxon>
        <taxon>Pedosphaerae</taxon>
        <taxon>Pedosphaerales</taxon>
        <taxon>Pedosphaeraceae</taxon>
        <taxon>Pedosphaera</taxon>
    </lineage>
</organism>
<dbReference type="Proteomes" id="UP000003688">
    <property type="component" value="Unassembled WGS sequence"/>
</dbReference>
<gene>
    <name evidence="2" type="ORF">Cflav_PD4243</name>
</gene>
<evidence type="ECO:0000313" key="2">
    <source>
        <dbReference type="EMBL" id="EEF61565.1"/>
    </source>
</evidence>